<keyword evidence="2" id="KW-1185">Reference proteome</keyword>
<organism evidence="1 2">
    <name type="scientific">Drosophila gunungcola</name>
    <name type="common">fruit fly</name>
    <dbReference type="NCBI Taxonomy" id="103775"/>
    <lineage>
        <taxon>Eukaryota</taxon>
        <taxon>Metazoa</taxon>
        <taxon>Ecdysozoa</taxon>
        <taxon>Arthropoda</taxon>
        <taxon>Hexapoda</taxon>
        <taxon>Insecta</taxon>
        <taxon>Pterygota</taxon>
        <taxon>Neoptera</taxon>
        <taxon>Endopterygota</taxon>
        <taxon>Diptera</taxon>
        <taxon>Brachycera</taxon>
        <taxon>Muscomorpha</taxon>
        <taxon>Ephydroidea</taxon>
        <taxon>Drosophilidae</taxon>
        <taxon>Drosophila</taxon>
        <taxon>Sophophora</taxon>
    </lineage>
</organism>
<accession>A0A9Q0BUE5</accession>
<dbReference type="AlphaFoldDB" id="A0A9Q0BUE5"/>
<protein>
    <submittedName>
        <fullName evidence="1">Uncharacterized protein</fullName>
    </submittedName>
</protein>
<reference evidence="1" key="1">
    <citation type="journal article" date="2023" name="Genome Biol. Evol.">
        <title>Long-read-based Genome Assembly of Drosophila gunungcola Reveals Fewer Chemosensory Genes in Flower-breeding Species.</title>
        <authorList>
            <person name="Negi A."/>
            <person name="Liao B.Y."/>
            <person name="Yeh S.D."/>
        </authorList>
    </citation>
    <scope>NUCLEOTIDE SEQUENCE</scope>
    <source>
        <strain evidence="1">Sukarami</strain>
    </source>
</reference>
<comment type="caution">
    <text evidence="1">The sequence shown here is derived from an EMBL/GenBank/DDBJ whole genome shotgun (WGS) entry which is preliminary data.</text>
</comment>
<gene>
    <name evidence="1" type="ORF">M5D96_001239</name>
</gene>
<dbReference type="Proteomes" id="UP001059596">
    <property type="component" value="Chromosome 3R"/>
</dbReference>
<sequence>MRYVINSQIKLKECKPLIVLAKAQRLLLQAVLRCNYAFNNYFV</sequence>
<name>A0A9Q0BUE5_9MUSC</name>
<evidence type="ECO:0000313" key="2">
    <source>
        <dbReference type="Proteomes" id="UP001059596"/>
    </source>
</evidence>
<proteinExistence type="predicted"/>
<dbReference type="EMBL" id="JAMKOV010000001">
    <property type="protein sequence ID" value="KAI8045062.1"/>
    <property type="molecule type" value="Genomic_DNA"/>
</dbReference>
<evidence type="ECO:0000313" key="1">
    <source>
        <dbReference type="EMBL" id="KAI8045062.1"/>
    </source>
</evidence>